<name>A0A6J4H4U3_9CYAN</name>
<dbReference type="AlphaFoldDB" id="A0A6J4H4U3"/>
<gene>
    <name evidence="1" type="ORF">AVDCRST_MAG92-228</name>
</gene>
<accession>A0A6J4H4U3</accession>
<organism evidence="1">
    <name type="scientific">uncultured Coleofasciculus sp</name>
    <dbReference type="NCBI Taxonomy" id="1267456"/>
    <lineage>
        <taxon>Bacteria</taxon>
        <taxon>Bacillati</taxon>
        <taxon>Cyanobacteriota</taxon>
        <taxon>Cyanophyceae</taxon>
        <taxon>Coleofasciculales</taxon>
        <taxon>Coleofasciculaceae</taxon>
        <taxon>Coleofasciculus</taxon>
        <taxon>environmental samples</taxon>
    </lineage>
</organism>
<sequence>ESSFEQKIDSRRIRISVAHSVSFDSTDEQYKCDRYLLFQLEFGALRTGVLSLKPPNCQPSPGFIGLL</sequence>
<protein>
    <submittedName>
        <fullName evidence="1">Uncharacterized protein</fullName>
    </submittedName>
</protein>
<evidence type="ECO:0000313" key="1">
    <source>
        <dbReference type="EMBL" id="CAA9213976.1"/>
    </source>
</evidence>
<feature type="non-terminal residue" evidence="1">
    <location>
        <position position="67"/>
    </location>
</feature>
<reference evidence="1" key="1">
    <citation type="submission" date="2020-02" db="EMBL/GenBank/DDBJ databases">
        <authorList>
            <person name="Meier V. D."/>
        </authorList>
    </citation>
    <scope>NUCLEOTIDE SEQUENCE</scope>
    <source>
        <strain evidence="1">AVDCRST_MAG92</strain>
    </source>
</reference>
<proteinExistence type="predicted"/>
<dbReference type="EMBL" id="CADCTM010000034">
    <property type="protein sequence ID" value="CAA9213976.1"/>
    <property type="molecule type" value="Genomic_DNA"/>
</dbReference>
<feature type="non-terminal residue" evidence="1">
    <location>
        <position position="1"/>
    </location>
</feature>